<evidence type="ECO:0000313" key="2">
    <source>
        <dbReference type="EMBL" id="MFC5469915.1"/>
    </source>
</evidence>
<keyword evidence="3" id="KW-1185">Reference proteome</keyword>
<reference evidence="3" key="1">
    <citation type="journal article" date="2019" name="Int. J. Syst. Evol. Microbiol.">
        <title>The Global Catalogue of Microorganisms (GCM) 10K type strain sequencing project: providing services to taxonomists for standard genome sequencing and annotation.</title>
        <authorList>
            <consortium name="The Broad Institute Genomics Platform"/>
            <consortium name="The Broad Institute Genome Sequencing Center for Infectious Disease"/>
            <person name="Wu L."/>
            <person name="Ma J."/>
        </authorList>
    </citation>
    <scope>NUCLEOTIDE SEQUENCE [LARGE SCALE GENOMIC DNA]</scope>
    <source>
        <strain evidence="3">CCUG 57113</strain>
    </source>
</reference>
<evidence type="ECO:0000313" key="3">
    <source>
        <dbReference type="Proteomes" id="UP001596105"/>
    </source>
</evidence>
<keyword evidence="1" id="KW-0732">Signal</keyword>
<comment type="caution">
    <text evidence="2">The sequence shown here is derived from an EMBL/GenBank/DDBJ whole genome shotgun (WGS) entry which is preliminary data.</text>
</comment>
<dbReference type="RefSeq" id="WP_209749488.1">
    <property type="nucleotide sequence ID" value="NZ_JBHSMH010000044.1"/>
</dbReference>
<dbReference type="Proteomes" id="UP001596105">
    <property type="component" value="Unassembled WGS sequence"/>
</dbReference>
<gene>
    <name evidence="2" type="ORF">ACFPPD_14370</name>
</gene>
<name>A0ABW0LXB9_9BACL</name>
<dbReference type="PROSITE" id="PS51257">
    <property type="entry name" value="PROKAR_LIPOPROTEIN"/>
    <property type="match status" value="1"/>
</dbReference>
<sequence>MNKHRRWRIPLLIAAIGSLLAALLGGCGSGTAKNANGRDFPLSDNRDGVKVQSPDGDVTVKANEEGGTVEVNGKDDNGETFKYEAGSSELPDGFPKELIPPGKSTVTSTLKTTTDGGFGYFVGFDSDASVKETADHYRKSLKDKGFDVSEFSSEGNVSLIGGNDKTSYLVGIGPRADGGDGCTVTVTFGDNG</sequence>
<accession>A0ABW0LXB9</accession>
<evidence type="ECO:0000256" key="1">
    <source>
        <dbReference type="SAM" id="SignalP"/>
    </source>
</evidence>
<dbReference type="EMBL" id="JBHSMH010000044">
    <property type="protein sequence ID" value="MFC5469915.1"/>
    <property type="molecule type" value="Genomic_DNA"/>
</dbReference>
<feature type="chain" id="PRO_5045928129" description="Lipoprotein" evidence="1">
    <location>
        <begin position="22"/>
        <end position="192"/>
    </location>
</feature>
<organism evidence="2 3">
    <name type="scientific">Cohnella suwonensis</name>
    <dbReference type="NCBI Taxonomy" id="696072"/>
    <lineage>
        <taxon>Bacteria</taxon>
        <taxon>Bacillati</taxon>
        <taxon>Bacillota</taxon>
        <taxon>Bacilli</taxon>
        <taxon>Bacillales</taxon>
        <taxon>Paenibacillaceae</taxon>
        <taxon>Cohnella</taxon>
    </lineage>
</organism>
<proteinExistence type="predicted"/>
<protein>
    <recommendedName>
        <fullName evidence="4">Lipoprotein</fullName>
    </recommendedName>
</protein>
<feature type="signal peptide" evidence="1">
    <location>
        <begin position="1"/>
        <end position="21"/>
    </location>
</feature>
<evidence type="ECO:0008006" key="4">
    <source>
        <dbReference type="Google" id="ProtNLM"/>
    </source>
</evidence>